<organism evidence="2 3">
    <name type="scientific">Ditylenchus dipsaci</name>
    <dbReference type="NCBI Taxonomy" id="166011"/>
    <lineage>
        <taxon>Eukaryota</taxon>
        <taxon>Metazoa</taxon>
        <taxon>Ecdysozoa</taxon>
        <taxon>Nematoda</taxon>
        <taxon>Chromadorea</taxon>
        <taxon>Rhabditida</taxon>
        <taxon>Tylenchina</taxon>
        <taxon>Tylenchomorpha</taxon>
        <taxon>Sphaerularioidea</taxon>
        <taxon>Anguinidae</taxon>
        <taxon>Anguininae</taxon>
        <taxon>Ditylenchus</taxon>
    </lineage>
</organism>
<feature type="compositionally biased region" description="Polar residues" evidence="1">
    <location>
        <begin position="86"/>
        <end position="101"/>
    </location>
</feature>
<dbReference type="WBParaSite" id="jg25136">
    <property type="protein sequence ID" value="jg25136"/>
    <property type="gene ID" value="jg25136"/>
</dbReference>
<keyword evidence="2" id="KW-1185">Reference proteome</keyword>
<dbReference type="Proteomes" id="UP000887574">
    <property type="component" value="Unplaced"/>
</dbReference>
<protein>
    <submittedName>
        <fullName evidence="3">Uncharacterized protein</fullName>
    </submittedName>
</protein>
<feature type="compositionally biased region" description="Low complexity" evidence="1">
    <location>
        <begin position="51"/>
        <end position="65"/>
    </location>
</feature>
<sequence length="101" mass="10221">MMLASSSPKTAVPAMFTALKQESSQDNDCSPPGTLNGSVSPKSIMDENDGSATSSSPSSTPTVSSIVNRAAPTTTSSPANEGACPLQQQSATAHNQQPDVP</sequence>
<feature type="compositionally biased region" description="Polar residues" evidence="1">
    <location>
        <begin position="20"/>
        <end position="41"/>
    </location>
</feature>
<feature type="region of interest" description="Disordered" evidence="1">
    <location>
        <begin position="1"/>
        <end position="101"/>
    </location>
</feature>
<reference evidence="3" key="1">
    <citation type="submission" date="2022-11" db="UniProtKB">
        <authorList>
            <consortium name="WormBaseParasite"/>
        </authorList>
    </citation>
    <scope>IDENTIFICATION</scope>
</reference>
<evidence type="ECO:0000313" key="3">
    <source>
        <dbReference type="WBParaSite" id="jg25136"/>
    </source>
</evidence>
<dbReference type="AlphaFoldDB" id="A0A915E0F0"/>
<evidence type="ECO:0000256" key="1">
    <source>
        <dbReference type="SAM" id="MobiDB-lite"/>
    </source>
</evidence>
<name>A0A915E0F0_9BILA</name>
<evidence type="ECO:0000313" key="2">
    <source>
        <dbReference type="Proteomes" id="UP000887574"/>
    </source>
</evidence>
<accession>A0A915E0F0</accession>
<proteinExistence type="predicted"/>